<evidence type="ECO:0000313" key="5">
    <source>
        <dbReference type="EMBL" id="MBT0958997.1"/>
    </source>
</evidence>
<dbReference type="PANTHER" id="PTHR43537">
    <property type="entry name" value="TRANSCRIPTIONAL REGULATOR, GNTR FAMILY"/>
    <property type="match status" value="1"/>
</dbReference>
<dbReference type="Pfam" id="PF07729">
    <property type="entry name" value="FCD"/>
    <property type="match status" value="1"/>
</dbReference>
<feature type="domain" description="HTH gntR-type" evidence="4">
    <location>
        <begin position="15"/>
        <end position="82"/>
    </location>
</feature>
<dbReference type="AlphaFoldDB" id="A0AAP2CTI1"/>
<evidence type="ECO:0000313" key="6">
    <source>
        <dbReference type="Proteomes" id="UP001315686"/>
    </source>
</evidence>
<gene>
    <name evidence="5" type="ORF">IV417_16540</name>
</gene>
<dbReference type="SUPFAM" id="SSF48008">
    <property type="entry name" value="GntR ligand-binding domain-like"/>
    <property type="match status" value="1"/>
</dbReference>
<dbReference type="CDD" id="cd07377">
    <property type="entry name" value="WHTH_GntR"/>
    <property type="match status" value="1"/>
</dbReference>
<comment type="caution">
    <text evidence="5">The sequence shown here is derived from an EMBL/GenBank/DDBJ whole genome shotgun (WGS) entry which is preliminary data.</text>
</comment>
<dbReference type="PANTHER" id="PTHR43537:SF5">
    <property type="entry name" value="UXU OPERON TRANSCRIPTIONAL REGULATOR"/>
    <property type="match status" value="1"/>
</dbReference>
<dbReference type="Gene3D" id="1.20.120.530">
    <property type="entry name" value="GntR ligand-binding domain-like"/>
    <property type="match status" value="1"/>
</dbReference>
<keyword evidence="1" id="KW-0805">Transcription regulation</keyword>
<dbReference type="GO" id="GO:0003677">
    <property type="term" value="F:DNA binding"/>
    <property type="evidence" value="ECO:0007669"/>
    <property type="project" value="UniProtKB-KW"/>
</dbReference>
<name>A0AAP2CTI1_9RHOB</name>
<dbReference type="RefSeq" id="WP_327795209.1">
    <property type="nucleotide sequence ID" value="NZ_JADQAZ010000003.1"/>
</dbReference>
<keyword evidence="2" id="KW-0238">DNA-binding</keyword>
<keyword evidence="6" id="KW-1185">Reference proteome</keyword>
<dbReference type="SMART" id="SM00345">
    <property type="entry name" value="HTH_GNTR"/>
    <property type="match status" value="1"/>
</dbReference>
<proteinExistence type="predicted"/>
<dbReference type="Pfam" id="PF00392">
    <property type="entry name" value="GntR"/>
    <property type="match status" value="1"/>
</dbReference>
<sequence length="231" mass="26027">MNLNKVKSAEAEKPVSQAARVAAILQGMITNNELPPGSNYLEAELGEMLGVSRTPIREAAVILASRGLVEIRPRHGIRVLPLTIADMVEIYDILIELEPLAAFKAAQNAYPEKELRGLDESLTQMEDALRQEDRKGWASADDRFHEGLVALSGSRRLMEVIAMYSTQVHRVRLLTLYMRPLPHASNENHRALYDAIRNAEPERARDLHHEHRVEAKALLISLLEQNNLSRF</sequence>
<evidence type="ECO:0000256" key="3">
    <source>
        <dbReference type="ARBA" id="ARBA00023163"/>
    </source>
</evidence>
<dbReference type="Proteomes" id="UP001315686">
    <property type="component" value="Unassembled WGS sequence"/>
</dbReference>
<evidence type="ECO:0000256" key="1">
    <source>
        <dbReference type="ARBA" id="ARBA00023015"/>
    </source>
</evidence>
<dbReference type="InterPro" id="IPR011711">
    <property type="entry name" value="GntR_C"/>
</dbReference>
<dbReference type="InterPro" id="IPR036388">
    <property type="entry name" value="WH-like_DNA-bd_sf"/>
</dbReference>
<accession>A0AAP2CTI1</accession>
<dbReference type="InterPro" id="IPR008920">
    <property type="entry name" value="TF_FadR/GntR_C"/>
</dbReference>
<organism evidence="5 6">
    <name type="scientific">Harenicola maris</name>
    <dbReference type="NCBI Taxonomy" id="2841044"/>
    <lineage>
        <taxon>Bacteria</taxon>
        <taxon>Pseudomonadati</taxon>
        <taxon>Pseudomonadota</taxon>
        <taxon>Alphaproteobacteria</taxon>
        <taxon>Rhodobacterales</taxon>
        <taxon>Paracoccaceae</taxon>
        <taxon>Harenicola</taxon>
    </lineage>
</organism>
<protein>
    <submittedName>
        <fullName evidence="5">GntR family transcriptional regulator</fullName>
    </submittedName>
</protein>
<dbReference type="InterPro" id="IPR036390">
    <property type="entry name" value="WH_DNA-bd_sf"/>
</dbReference>
<evidence type="ECO:0000256" key="2">
    <source>
        <dbReference type="ARBA" id="ARBA00023125"/>
    </source>
</evidence>
<dbReference type="SUPFAM" id="SSF46785">
    <property type="entry name" value="Winged helix' DNA-binding domain"/>
    <property type="match status" value="1"/>
</dbReference>
<dbReference type="SMART" id="SM00895">
    <property type="entry name" value="FCD"/>
    <property type="match status" value="1"/>
</dbReference>
<dbReference type="PROSITE" id="PS50949">
    <property type="entry name" value="HTH_GNTR"/>
    <property type="match status" value="1"/>
</dbReference>
<evidence type="ECO:0000259" key="4">
    <source>
        <dbReference type="PROSITE" id="PS50949"/>
    </source>
</evidence>
<dbReference type="InterPro" id="IPR000524">
    <property type="entry name" value="Tscrpt_reg_HTH_GntR"/>
</dbReference>
<dbReference type="EMBL" id="JADQAZ010000003">
    <property type="protein sequence ID" value="MBT0958997.1"/>
    <property type="molecule type" value="Genomic_DNA"/>
</dbReference>
<keyword evidence="3" id="KW-0804">Transcription</keyword>
<dbReference type="Gene3D" id="1.10.10.10">
    <property type="entry name" value="Winged helix-like DNA-binding domain superfamily/Winged helix DNA-binding domain"/>
    <property type="match status" value="1"/>
</dbReference>
<reference evidence="5 6" key="1">
    <citation type="journal article" date="2021" name="Arch. Microbiol.">
        <title>Harenicola maris gen. nov., sp. nov. isolated from the Sea of Japan shallow sediments.</title>
        <authorList>
            <person name="Romanenko L.A."/>
            <person name="Kurilenko V.V."/>
            <person name="Chernysheva N.Y."/>
            <person name="Tekutyeva L.A."/>
            <person name="Velansky P.V."/>
            <person name="Svetashev V.I."/>
            <person name="Isaeva M.P."/>
        </authorList>
    </citation>
    <scope>NUCLEOTIDE SEQUENCE [LARGE SCALE GENOMIC DNA]</scope>
    <source>
        <strain evidence="5 6">KMM 3653</strain>
    </source>
</reference>
<dbReference type="GO" id="GO:0003700">
    <property type="term" value="F:DNA-binding transcription factor activity"/>
    <property type="evidence" value="ECO:0007669"/>
    <property type="project" value="InterPro"/>
</dbReference>